<dbReference type="AlphaFoldDB" id="A0A437CK16"/>
<dbReference type="EMBL" id="CM012452">
    <property type="protein sequence ID" value="RVE63001.1"/>
    <property type="molecule type" value="Genomic_DNA"/>
</dbReference>
<accession>A0A437CK16</accession>
<feature type="compositionally biased region" description="Polar residues" evidence="1">
    <location>
        <begin position="10"/>
        <end position="31"/>
    </location>
</feature>
<sequence>MKGANLIIKNGNTSQAKSTSDGYHTIQQKPGSARSTDVFTLDPKQIYRFRIVPKARLVDGKPSVVHRIGPPDGLSGPAIAGIAAGIPCSILALILVGGLIFLIIYLKRNRSHQTKYPVPRTTEKAIPQAKINHPEIIPHKPLAGGLKLFPDYNSLHQSLSDRSVALPAFVPPPPHVRVATTV</sequence>
<keyword evidence="2" id="KW-1133">Transmembrane helix</keyword>
<gene>
    <name evidence="3" type="ORF">OJAV_G00162860</name>
</gene>
<evidence type="ECO:0000313" key="3">
    <source>
        <dbReference type="EMBL" id="RVE63001.1"/>
    </source>
</evidence>
<evidence type="ECO:0000256" key="1">
    <source>
        <dbReference type="SAM" id="MobiDB-lite"/>
    </source>
</evidence>
<dbReference type="OrthoDB" id="6159398at2759"/>
<reference evidence="3 4" key="2">
    <citation type="submission" date="2019-01" db="EMBL/GenBank/DDBJ databases">
        <title>A chromosome length genome reference of the Java medaka (oryzias javanicus).</title>
        <authorList>
            <person name="Herpin A."/>
            <person name="Takehana Y."/>
            <person name="Naruse K."/>
            <person name="Ansai S."/>
            <person name="Kawaguchi M."/>
        </authorList>
    </citation>
    <scope>NUCLEOTIDE SEQUENCE [LARGE SCALE GENOMIC DNA]</scope>
    <source>
        <strain evidence="3">RS831</strain>
        <tissue evidence="3">Whole body</tissue>
    </source>
</reference>
<name>A0A437CK16_ORYJA</name>
<reference evidence="3 4" key="1">
    <citation type="submission" date="2018-11" db="EMBL/GenBank/DDBJ databases">
        <authorList>
            <person name="Lopez-Roques C."/>
            <person name="Donnadieu C."/>
            <person name="Bouchez O."/>
            <person name="Klopp C."/>
            <person name="Cabau C."/>
            <person name="Zahm M."/>
        </authorList>
    </citation>
    <scope>NUCLEOTIDE SEQUENCE [LARGE SCALE GENOMIC DNA]</scope>
    <source>
        <strain evidence="3">RS831</strain>
        <tissue evidence="3">Whole body</tissue>
    </source>
</reference>
<evidence type="ECO:0000256" key="2">
    <source>
        <dbReference type="SAM" id="Phobius"/>
    </source>
</evidence>
<feature type="transmembrane region" description="Helical" evidence="2">
    <location>
        <begin position="78"/>
        <end position="106"/>
    </location>
</feature>
<keyword evidence="2" id="KW-0812">Transmembrane</keyword>
<organism evidence="3 4">
    <name type="scientific">Oryzias javanicus</name>
    <name type="common">Javanese ricefish</name>
    <name type="synonym">Aplocheilus javanicus</name>
    <dbReference type="NCBI Taxonomy" id="123683"/>
    <lineage>
        <taxon>Eukaryota</taxon>
        <taxon>Metazoa</taxon>
        <taxon>Chordata</taxon>
        <taxon>Craniata</taxon>
        <taxon>Vertebrata</taxon>
        <taxon>Euteleostomi</taxon>
        <taxon>Actinopterygii</taxon>
        <taxon>Neopterygii</taxon>
        <taxon>Teleostei</taxon>
        <taxon>Neoteleostei</taxon>
        <taxon>Acanthomorphata</taxon>
        <taxon>Ovalentaria</taxon>
        <taxon>Atherinomorphae</taxon>
        <taxon>Beloniformes</taxon>
        <taxon>Adrianichthyidae</taxon>
        <taxon>Oryziinae</taxon>
        <taxon>Oryzias</taxon>
    </lineage>
</organism>
<keyword evidence="4" id="KW-1185">Reference proteome</keyword>
<protein>
    <submittedName>
        <fullName evidence="3">Uncharacterized protein</fullName>
    </submittedName>
</protein>
<keyword evidence="2" id="KW-0472">Membrane</keyword>
<proteinExistence type="predicted"/>
<evidence type="ECO:0000313" key="4">
    <source>
        <dbReference type="Proteomes" id="UP000283210"/>
    </source>
</evidence>
<dbReference type="Proteomes" id="UP000283210">
    <property type="component" value="Chromosome 16"/>
</dbReference>
<feature type="region of interest" description="Disordered" evidence="1">
    <location>
        <begin position="9"/>
        <end position="31"/>
    </location>
</feature>